<accession>A0ACB6FGM5</accession>
<dbReference type="Proteomes" id="UP000293547">
    <property type="component" value="Unassembled WGS sequence"/>
</dbReference>
<protein>
    <submittedName>
        <fullName evidence="1">Uncharacterized protein</fullName>
    </submittedName>
</protein>
<organism evidence="1 2">
    <name type="scientific">Alternaria gaisen</name>
    <dbReference type="NCBI Taxonomy" id="167740"/>
    <lineage>
        <taxon>Eukaryota</taxon>
        <taxon>Fungi</taxon>
        <taxon>Dikarya</taxon>
        <taxon>Ascomycota</taxon>
        <taxon>Pezizomycotina</taxon>
        <taxon>Dothideomycetes</taxon>
        <taxon>Pleosporomycetidae</taxon>
        <taxon>Pleosporales</taxon>
        <taxon>Pleosporineae</taxon>
        <taxon>Pleosporaceae</taxon>
        <taxon>Alternaria</taxon>
        <taxon>Alternaria sect. Alternaria</taxon>
    </lineage>
</organism>
<keyword evidence="2" id="KW-1185">Reference proteome</keyword>
<gene>
    <name evidence="1" type="ORF">AG0111_0g8000</name>
</gene>
<name>A0ACB6FGM5_9PLEO</name>
<dbReference type="EMBL" id="PDWZ02000008">
    <property type="protein sequence ID" value="KAB2103577.1"/>
    <property type="molecule type" value="Genomic_DNA"/>
</dbReference>
<proteinExistence type="predicted"/>
<reference evidence="1 2" key="1">
    <citation type="journal article" date="2019" name="bioRxiv">
        <title>Genomics, evolutionary history and diagnostics of the Alternaria alternata species group including apple and Asian pear pathotypes.</title>
        <authorList>
            <person name="Armitage A.D."/>
            <person name="Cockerton H.M."/>
            <person name="Sreenivasaprasad S."/>
            <person name="Woodhall J.W."/>
            <person name="Lane C.R."/>
            <person name="Harrison R.J."/>
            <person name="Clarkson J.P."/>
        </authorList>
    </citation>
    <scope>NUCLEOTIDE SEQUENCE [LARGE SCALE GENOMIC DNA]</scope>
    <source>
        <strain evidence="1 2">FERA 650</strain>
    </source>
</reference>
<comment type="caution">
    <text evidence="1">The sequence shown here is derived from an EMBL/GenBank/DDBJ whole genome shotgun (WGS) entry which is preliminary data.</text>
</comment>
<sequence length="44" mass="5024">MVLGKHLTFLRDELPVLRPTHIPTIFVLDDSSKFSHRLVALPVN</sequence>
<evidence type="ECO:0000313" key="2">
    <source>
        <dbReference type="Proteomes" id="UP000293547"/>
    </source>
</evidence>
<evidence type="ECO:0000313" key="1">
    <source>
        <dbReference type="EMBL" id="KAB2103577.1"/>
    </source>
</evidence>